<accession>A0A7T3ZYP2</accession>
<evidence type="ECO:0000313" key="3">
    <source>
        <dbReference type="EMBL" id="QQB14144.1"/>
    </source>
</evidence>
<evidence type="ECO:0000256" key="1">
    <source>
        <dbReference type="SAM" id="MobiDB-lite"/>
    </source>
</evidence>
<reference evidence="3 4" key="1">
    <citation type="submission" date="2020-12" db="EMBL/GenBank/DDBJ databases">
        <title>FDA dAtabase for Regulatory Grade micrObial Sequences (FDA-ARGOS): Supporting development and validation of Infectious Disease Dx tests.</title>
        <authorList>
            <person name="Sproer C."/>
            <person name="Gronow S."/>
            <person name="Severitt S."/>
            <person name="Schroder I."/>
            <person name="Tallon L."/>
            <person name="Sadzewicz L."/>
            <person name="Zhao X."/>
            <person name="Boylan J."/>
            <person name="Ott S."/>
            <person name="Bowen H."/>
            <person name="Vavikolanu K."/>
            <person name="Mehta A."/>
            <person name="Aluvathingal J."/>
            <person name="Nadendla S."/>
            <person name="Lowell S."/>
            <person name="Myers T."/>
            <person name="Yan Y."/>
            <person name="Sichtig H."/>
        </authorList>
    </citation>
    <scope>NUCLEOTIDE SEQUENCE [LARGE SCALE GENOMIC DNA]</scope>
    <source>
        <strain evidence="3 4">FDAARGOS_990</strain>
    </source>
</reference>
<feature type="region of interest" description="Disordered" evidence="1">
    <location>
        <begin position="72"/>
        <end position="216"/>
    </location>
</feature>
<protein>
    <submittedName>
        <fullName evidence="3">Uncharacterized protein</fullName>
    </submittedName>
</protein>
<feature type="compositionally biased region" description="Low complexity" evidence="1">
    <location>
        <begin position="120"/>
        <end position="147"/>
    </location>
</feature>
<feature type="transmembrane region" description="Helical" evidence="2">
    <location>
        <begin position="220"/>
        <end position="240"/>
    </location>
</feature>
<gene>
    <name evidence="3" type="ORF">I6H47_15465</name>
</gene>
<dbReference type="Proteomes" id="UP000595374">
    <property type="component" value="Chromosome"/>
</dbReference>
<dbReference type="EMBL" id="CP065989">
    <property type="protein sequence ID" value="QQB14144.1"/>
    <property type="molecule type" value="Genomic_DNA"/>
</dbReference>
<feature type="compositionally biased region" description="Basic and acidic residues" evidence="1">
    <location>
        <begin position="148"/>
        <end position="161"/>
    </location>
</feature>
<dbReference type="RefSeq" id="WP_198499259.1">
    <property type="nucleotide sequence ID" value="NZ_CP065989.1"/>
</dbReference>
<keyword evidence="2" id="KW-0812">Transmembrane</keyword>
<feature type="compositionally biased region" description="Basic residues" evidence="1">
    <location>
        <begin position="198"/>
        <end position="216"/>
    </location>
</feature>
<sequence>MPRALISVSQDGYAYLSLDGATSRYTDTGQAMAYLGDYARATETPVTVTIGDGAQGVDVEIDVTGRIVPAQTTETELGATRSAAPEPTLGATSARAADDTQPITVPARIDSEVDSPGQGSTPDAAPAPAESSRAAQSPTSAQSPAEADAVHRTTDSHDRAADGPGPATTDAGSIADEYPLGTPYSGPAAQAPAAPKQKPARKQPPRTRVPRSGKTRLGRLTVPGLVLIGMAILMIGAFVVPNIVPTNATDSPQTIASDQQLNPASDISVEKTDDIVPSFANTPTWQAKIPGTASVTASDRGVLVVDGGNLEVLDAANGTVRYSGQTDEAPTFAVDTRIDGRAALLWQVGDSAQALFDGESTPKTYQLPTNARISSAGTSVLVKSGNKLATFGQDGLIDIPTPDSGSTPMAVENGELYSADYDGPVVATNITSGDERSIGLESPADGLRIIKWISAGHGKVIALWGEQGASTNSGHRIQLVVHSLEDGSILSTVTTTTDIVGEMSWVRGQGGQRAYIGPYLFDLETGLLLVDTSGRDINLSEPKGTIVPCTIDSEAACLLAGQAAYRSDTRLLAVTDAGNLAIVDGPDSTIRAYPKKPATPGG</sequence>
<dbReference type="AlphaFoldDB" id="A0A7T3ZYP2"/>
<feature type="compositionally biased region" description="Low complexity" evidence="1">
    <location>
        <begin position="187"/>
        <end position="197"/>
    </location>
</feature>
<dbReference type="InterPro" id="IPR011047">
    <property type="entry name" value="Quinoprotein_ADH-like_sf"/>
</dbReference>
<dbReference type="SUPFAM" id="SSF50998">
    <property type="entry name" value="Quinoprotein alcohol dehydrogenase-like"/>
    <property type="match status" value="1"/>
</dbReference>
<evidence type="ECO:0000313" key="4">
    <source>
        <dbReference type="Proteomes" id="UP000595374"/>
    </source>
</evidence>
<proteinExistence type="predicted"/>
<evidence type="ECO:0000256" key="2">
    <source>
        <dbReference type="SAM" id="Phobius"/>
    </source>
</evidence>
<name>A0A7T3ZYP2_9MICO</name>
<keyword evidence="2" id="KW-0472">Membrane</keyword>
<organism evidence="3 4">
    <name type="scientific">Brevibacterium casei</name>
    <dbReference type="NCBI Taxonomy" id="33889"/>
    <lineage>
        <taxon>Bacteria</taxon>
        <taxon>Bacillati</taxon>
        <taxon>Actinomycetota</taxon>
        <taxon>Actinomycetes</taxon>
        <taxon>Micrococcales</taxon>
        <taxon>Brevibacteriaceae</taxon>
        <taxon>Brevibacterium</taxon>
    </lineage>
</organism>
<keyword evidence="2" id="KW-1133">Transmembrane helix</keyword>